<dbReference type="Gene3D" id="1.20.5.2210">
    <property type="match status" value="1"/>
</dbReference>
<evidence type="ECO:0000256" key="4">
    <source>
        <dbReference type="ARBA" id="ARBA00022781"/>
    </source>
</evidence>
<evidence type="ECO:0000256" key="10">
    <source>
        <dbReference type="ARBA" id="ARBA00023136"/>
    </source>
</evidence>
<comment type="similarity">
    <text evidence="1 13">Belongs to the eukaryotic ATPase B chain family.</text>
</comment>
<keyword evidence="5 13" id="KW-0999">Mitochondrion inner membrane</keyword>
<dbReference type="Pfam" id="PF05405">
    <property type="entry name" value="Mt_ATP-synt_B"/>
    <property type="match status" value="1"/>
</dbReference>
<dbReference type="PANTHER" id="PTHR12733:SF3">
    <property type="entry name" value="ATP SYNTHASE F(0) COMPLEX SUBUNIT B1, MITOCHONDRIAL"/>
    <property type="match status" value="1"/>
</dbReference>
<keyword evidence="10 13" id="KW-0472">Membrane</keyword>
<evidence type="ECO:0000256" key="9">
    <source>
        <dbReference type="ARBA" id="ARBA00023128"/>
    </source>
</evidence>
<dbReference type="Proteomes" id="UP000335636">
    <property type="component" value="Unassembled WGS sequence"/>
</dbReference>
<dbReference type="SUPFAM" id="SSF161060">
    <property type="entry name" value="ATP synthase B chain-like"/>
    <property type="match status" value="1"/>
</dbReference>
<evidence type="ECO:0000256" key="14">
    <source>
        <dbReference type="SAM" id="Coils"/>
    </source>
</evidence>
<evidence type="ECO:0000256" key="1">
    <source>
        <dbReference type="ARBA" id="ARBA00007479"/>
    </source>
</evidence>
<comment type="function">
    <text evidence="11 13">Subunit b, of the mitochondrial membrane ATP synthase complex (F(1)F(0) ATP synthase or Complex V) that produces ATP from ADP in the presence of a proton gradient across the membrane which is generated by electron transport complexes of the respiratory chain. ATP synthase complex consist of a soluble F(1) head domain - the catalytic core - and a membrane F(1) domain - the membrane proton channel. These two domains are linked by a central stalk rotating inside the F(1) region and a stationary peripheral stalk. During catalysis, ATP synthesis in the catalytic domain of F(1) is coupled via a rotary mechanism of the central stalk subunits to proton translocation. In vivo, can only synthesize ATP although its ATP hydrolase activity can be activated artificially in vitro. Part of the complex F(0) domain. Part of the complex F(0) domain and the peripheric stalk, which acts as a stator to hold the catalytic alpha(3)beta(3) subcomplex and subunit a/ATP6 static relative to the rotary elements.</text>
</comment>
<comment type="subcellular location">
    <subcellularLocation>
        <location evidence="13">Mitochondrion</location>
    </subcellularLocation>
    <subcellularLocation>
        <location evidence="13">Mitochondrion inner membrane</location>
    </subcellularLocation>
</comment>
<dbReference type="PANTHER" id="PTHR12733">
    <property type="entry name" value="MITOCHONDRIAL ATP SYNTHASE B CHAIN"/>
    <property type="match status" value="1"/>
</dbReference>
<dbReference type="AlphaFoldDB" id="A0A5E4D850"/>
<dbReference type="GO" id="GO:0005743">
    <property type="term" value="C:mitochondrial inner membrane"/>
    <property type="evidence" value="ECO:0007669"/>
    <property type="project" value="UniProtKB-SubCell"/>
</dbReference>
<dbReference type="GO" id="GO:0046933">
    <property type="term" value="F:proton-transporting ATP synthase activity, rotational mechanism"/>
    <property type="evidence" value="ECO:0007669"/>
    <property type="project" value="TreeGrafter"/>
</dbReference>
<dbReference type="InterPro" id="IPR013837">
    <property type="entry name" value="ATP_synth_F0_suB"/>
</dbReference>
<comment type="subunit">
    <text evidence="12">Component of the ATP synthase complex composed at least of ATP5F1A/subunit alpha, ATP5F1B/subunit beta, ATP5MC1/subunit c (homooctomer), MT-ATP6/subunit a, MT-ATP8/subunit 8, ATP5ME/subunit e, ATP5MF/subunit f, ATP5MG/subunit g, ATP5MK/subunit k, ATP5MJ/subunit j, ATP5F1C/subunit gamma, ATP5F1D/subunit delta, ATP5F1E/subunit epsilon, ATP5PF/subunit F6, ATP5PB/subunit b, ATP5PD/subunit d, ATP5PO/subunit OSCP. ATP synthase complex consists of a soluble F(1) head domain (subunits alpha(3) and beta(3)) - the catalytic core - and a membrane F(0) domain - the membrane proton channel (subunits c, a, 8, e, f, g, k and j). These two domains are linked by a central stalk (subunits gamma, delta, and epsilon) rotating inside the F1 region and a stationary peripheral stalk (subunits F6, b, d, and OSCP).</text>
</comment>
<evidence type="ECO:0000256" key="8">
    <source>
        <dbReference type="ARBA" id="ARBA00023065"/>
    </source>
</evidence>
<keyword evidence="2 13" id="KW-0813">Transport</keyword>
<evidence type="ECO:0000256" key="2">
    <source>
        <dbReference type="ARBA" id="ARBA00022448"/>
    </source>
</evidence>
<feature type="coiled-coil region" evidence="14">
    <location>
        <begin position="172"/>
        <end position="200"/>
    </location>
</feature>
<dbReference type="EMBL" id="CABDUW010003486">
    <property type="protein sequence ID" value="VTJ89311.1"/>
    <property type="molecule type" value="Genomic_DNA"/>
</dbReference>
<keyword evidence="8 13" id="KW-0406">Ion transport</keyword>
<accession>A0A5E4D850</accession>
<evidence type="ECO:0000256" key="11">
    <source>
        <dbReference type="ARBA" id="ARBA00055529"/>
    </source>
</evidence>
<evidence type="ECO:0000313" key="15">
    <source>
        <dbReference type="EMBL" id="VTJ89311.1"/>
    </source>
</evidence>
<dbReference type="GO" id="GO:0045259">
    <property type="term" value="C:proton-transporting ATP synthase complex"/>
    <property type="evidence" value="ECO:0007669"/>
    <property type="project" value="UniProtKB-KW"/>
</dbReference>
<keyword evidence="9 13" id="KW-0496">Mitochondrion</keyword>
<comment type="subunit">
    <text evidence="13">F-type ATPases have 2 components, CF(1) - the catalytic core - and CF(0) - the membrane proton channel. CF(1) and CF(0) have multiple subunits.</text>
</comment>
<protein>
    <recommendedName>
        <fullName evidence="13">ATP synthase subunit b</fullName>
    </recommendedName>
</protein>
<reference evidence="15" key="1">
    <citation type="submission" date="2019-04" db="EMBL/GenBank/DDBJ databases">
        <authorList>
            <person name="Alioto T."/>
            <person name="Alioto T."/>
        </authorList>
    </citation>
    <scope>NUCLEOTIDE SEQUENCE [LARGE SCALE GENOMIC DNA]</scope>
</reference>
<keyword evidence="14" id="KW-0175">Coiled coil</keyword>
<comment type="caution">
    <text evidence="15">The sequence shown here is derived from an EMBL/GenBank/DDBJ whole genome shotgun (WGS) entry which is preliminary data.</text>
</comment>
<evidence type="ECO:0000256" key="12">
    <source>
        <dbReference type="ARBA" id="ARBA00064647"/>
    </source>
</evidence>
<keyword evidence="16" id="KW-1185">Reference proteome</keyword>
<evidence type="ECO:0000313" key="16">
    <source>
        <dbReference type="Proteomes" id="UP000335636"/>
    </source>
</evidence>
<dbReference type="FunFam" id="1.20.5.2210:FF:000001">
    <property type="entry name" value="ATP synthase F(0) complex subunit B1, mitochondrial"/>
    <property type="match status" value="1"/>
</dbReference>
<keyword evidence="6" id="KW-0809">Transit peptide</keyword>
<organism evidence="15 16">
    <name type="scientific">Marmota monax</name>
    <name type="common">Woodchuck</name>
    <dbReference type="NCBI Taxonomy" id="9995"/>
    <lineage>
        <taxon>Eukaryota</taxon>
        <taxon>Metazoa</taxon>
        <taxon>Chordata</taxon>
        <taxon>Craniata</taxon>
        <taxon>Vertebrata</taxon>
        <taxon>Euteleostomi</taxon>
        <taxon>Mammalia</taxon>
        <taxon>Eutheria</taxon>
        <taxon>Euarchontoglires</taxon>
        <taxon>Glires</taxon>
        <taxon>Rodentia</taxon>
        <taxon>Sciuromorpha</taxon>
        <taxon>Sciuridae</taxon>
        <taxon>Xerinae</taxon>
        <taxon>Marmotini</taxon>
        <taxon>Marmota</taxon>
    </lineage>
</organism>
<evidence type="ECO:0000256" key="6">
    <source>
        <dbReference type="ARBA" id="ARBA00022946"/>
    </source>
</evidence>
<evidence type="ECO:0000256" key="7">
    <source>
        <dbReference type="ARBA" id="ARBA00022990"/>
    </source>
</evidence>
<dbReference type="InterPro" id="IPR008688">
    <property type="entry name" value="ATP_synth_Bsub_B/MI25"/>
</dbReference>
<sequence length="304" mass="34993">MRLIEGIPVLGASFRVEVIVLVTPNPFIFSPFFSHYDNEKLPQSSIPLIVSADCSYIVFSWKKRFKICTIITHRVLQATRIFHTGQPRLAPLPPLPEYGGKVRLGLIPEEFFQFLYPKTGVTGPYMLGTGLILYFLSKEIYVITPETFSTISIVGLLVYVIKKYGASIGEFIDNLNEQKIAQLEEVKQASIKQIQDAIELEKSQQALVQKRHYLFDVQRNNIAMALEVTYRERLHKVYKEVKNRLDYHISVQNMMHRKEQEHMINWVEKHVVQSISAQQEKETIAKCISDLQLLAKKAQAQPVM</sequence>
<evidence type="ECO:0000256" key="13">
    <source>
        <dbReference type="RuleBase" id="RU368017"/>
    </source>
</evidence>
<keyword evidence="7" id="KW-0007">Acetylation</keyword>
<name>A0A5E4D850_MARMO</name>
<keyword evidence="3 13" id="KW-0138">CF(0)</keyword>
<keyword evidence="4 13" id="KW-0375">Hydrogen ion transport</keyword>
<evidence type="ECO:0000256" key="5">
    <source>
        <dbReference type="ARBA" id="ARBA00022792"/>
    </source>
</evidence>
<gene>
    <name evidence="15" type="ORF">MONAX_5E016515</name>
</gene>
<evidence type="ECO:0000256" key="3">
    <source>
        <dbReference type="ARBA" id="ARBA00022547"/>
    </source>
</evidence>
<proteinExistence type="inferred from homology"/>